<feature type="compositionally biased region" description="Basic and acidic residues" evidence="1">
    <location>
        <begin position="1"/>
        <end position="12"/>
    </location>
</feature>
<keyword evidence="4" id="KW-1185">Reference proteome</keyword>
<dbReference type="InterPro" id="IPR021331">
    <property type="entry name" value="Hva1_TUDOR"/>
</dbReference>
<evidence type="ECO:0000259" key="2">
    <source>
        <dbReference type="Pfam" id="PF11160"/>
    </source>
</evidence>
<proteinExistence type="predicted"/>
<dbReference type="OrthoDB" id="10052172at2759"/>
<evidence type="ECO:0000313" key="4">
    <source>
        <dbReference type="Proteomes" id="UP001140091"/>
    </source>
</evidence>
<comment type="caution">
    <text evidence="3">The sequence shown here is derived from an EMBL/GenBank/DDBJ whole genome shotgun (WGS) entry which is preliminary data.</text>
</comment>
<dbReference type="EMBL" id="JANBPK010000844">
    <property type="protein sequence ID" value="KAJ2930379.1"/>
    <property type="molecule type" value="Genomic_DNA"/>
</dbReference>
<dbReference type="AlphaFoldDB" id="A0A9W8JAD4"/>
<name>A0A9W8JAD4_9AGAR</name>
<dbReference type="Pfam" id="PF11160">
    <property type="entry name" value="Hva1_TUDOR"/>
    <property type="match status" value="1"/>
</dbReference>
<feature type="domain" description="Hypervirulence associated protein TUDOR" evidence="2">
    <location>
        <begin position="8"/>
        <end position="71"/>
    </location>
</feature>
<feature type="region of interest" description="Disordered" evidence="1">
    <location>
        <begin position="1"/>
        <end position="26"/>
    </location>
</feature>
<reference evidence="3" key="1">
    <citation type="submission" date="2022-06" db="EMBL/GenBank/DDBJ databases">
        <title>Genome Sequence of Candolleomyces eurysporus.</title>
        <authorList>
            <person name="Buettner E."/>
        </authorList>
    </citation>
    <scope>NUCLEOTIDE SEQUENCE</scope>
    <source>
        <strain evidence="3">VTCC 930004</strain>
    </source>
</reference>
<sequence>MAPQFKKGDSIRYKPIGGPDSNTPESVGVVRSVLTAPGRQADRNVQASDENPRYEIENSNTGKFTTIYEANILGLSD</sequence>
<evidence type="ECO:0000256" key="1">
    <source>
        <dbReference type="SAM" id="MobiDB-lite"/>
    </source>
</evidence>
<accession>A0A9W8JAD4</accession>
<gene>
    <name evidence="3" type="ORF">H1R20_g6720</name>
</gene>
<feature type="non-terminal residue" evidence="3">
    <location>
        <position position="1"/>
    </location>
</feature>
<dbReference type="Proteomes" id="UP001140091">
    <property type="component" value="Unassembled WGS sequence"/>
</dbReference>
<evidence type="ECO:0000313" key="3">
    <source>
        <dbReference type="EMBL" id="KAJ2930379.1"/>
    </source>
</evidence>
<protein>
    <recommendedName>
        <fullName evidence="2">Hypervirulence associated protein TUDOR domain-containing protein</fullName>
    </recommendedName>
</protein>
<organism evidence="3 4">
    <name type="scientific">Candolleomyces eurysporus</name>
    <dbReference type="NCBI Taxonomy" id="2828524"/>
    <lineage>
        <taxon>Eukaryota</taxon>
        <taxon>Fungi</taxon>
        <taxon>Dikarya</taxon>
        <taxon>Basidiomycota</taxon>
        <taxon>Agaricomycotina</taxon>
        <taxon>Agaricomycetes</taxon>
        <taxon>Agaricomycetidae</taxon>
        <taxon>Agaricales</taxon>
        <taxon>Agaricineae</taxon>
        <taxon>Psathyrellaceae</taxon>
        <taxon>Candolleomyces</taxon>
    </lineage>
</organism>